<dbReference type="GeneID" id="25568005"/>
<dbReference type="AlphaFoldDB" id="A0A0L0DNT6"/>
<feature type="region of interest" description="Disordered" evidence="1">
    <location>
        <begin position="603"/>
        <end position="771"/>
    </location>
</feature>
<dbReference type="STRING" id="461836.A0A0L0DNT6"/>
<feature type="compositionally biased region" description="Basic and acidic residues" evidence="1">
    <location>
        <begin position="752"/>
        <end position="762"/>
    </location>
</feature>
<feature type="region of interest" description="Disordered" evidence="1">
    <location>
        <begin position="436"/>
        <end position="467"/>
    </location>
</feature>
<dbReference type="Proteomes" id="UP000054408">
    <property type="component" value="Unassembled WGS sequence"/>
</dbReference>
<feature type="compositionally biased region" description="Low complexity" evidence="1">
    <location>
        <begin position="641"/>
        <end position="651"/>
    </location>
</feature>
<name>A0A0L0DNT6_THETB</name>
<reference evidence="2 3" key="1">
    <citation type="submission" date="2010-05" db="EMBL/GenBank/DDBJ databases">
        <title>The Genome Sequence of Thecamonas trahens ATCC 50062.</title>
        <authorList>
            <consortium name="The Broad Institute Genome Sequencing Platform"/>
            <person name="Russ C."/>
            <person name="Cuomo C."/>
            <person name="Shea T."/>
            <person name="Young S.K."/>
            <person name="Zeng Q."/>
            <person name="Koehrsen M."/>
            <person name="Haas B."/>
            <person name="Borodovsky M."/>
            <person name="Guigo R."/>
            <person name="Alvarado L."/>
            <person name="Berlin A."/>
            <person name="Bochicchio J."/>
            <person name="Borenstein D."/>
            <person name="Chapman S."/>
            <person name="Chen Z."/>
            <person name="Freedman E."/>
            <person name="Gellesch M."/>
            <person name="Goldberg J."/>
            <person name="Griggs A."/>
            <person name="Gujja S."/>
            <person name="Heilman E."/>
            <person name="Heiman D."/>
            <person name="Hepburn T."/>
            <person name="Howarth C."/>
            <person name="Jen D."/>
            <person name="Larson L."/>
            <person name="Mehta T."/>
            <person name="Park D."/>
            <person name="Pearson M."/>
            <person name="Roberts A."/>
            <person name="Saif S."/>
            <person name="Shenoy N."/>
            <person name="Sisk P."/>
            <person name="Stolte C."/>
            <person name="Sykes S."/>
            <person name="Thomson T."/>
            <person name="Walk T."/>
            <person name="White J."/>
            <person name="Yandava C."/>
            <person name="Burger G."/>
            <person name="Gray M.W."/>
            <person name="Holland P.W.H."/>
            <person name="King N."/>
            <person name="Lang F.B.F."/>
            <person name="Roger A.J."/>
            <person name="Ruiz-Trillo I."/>
            <person name="Lander E."/>
            <person name="Nusbaum C."/>
        </authorList>
    </citation>
    <scope>NUCLEOTIDE SEQUENCE [LARGE SCALE GENOMIC DNA]</scope>
    <source>
        <strain evidence="2 3">ATCC 50062</strain>
    </source>
</reference>
<dbReference type="SUPFAM" id="SSF55073">
    <property type="entry name" value="Nucleotide cyclase"/>
    <property type="match status" value="1"/>
</dbReference>
<feature type="compositionally biased region" description="Low complexity" evidence="1">
    <location>
        <begin position="707"/>
        <end position="722"/>
    </location>
</feature>
<keyword evidence="3" id="KW-1185">Reference proteome</keyword>
<feature type="compositionally biased region" description="Low complexity" evidence="1">
    <location>
        <begin position="730"/>
        <end position="750"/>
    </location>
</feature>
<dbReference type="PANTHER" id="PTHR43081">
    <property type="entry name" value="ADENYLATE CYCLASE, TERMINAL-DIFFERENTIATION SPECIFIC-RELATED"/>
    <property type="match status" value="1"/>
</dbReference>
<evidence type="ECO:0000256" key="1">
    <source>
        <dbReference type="SAM" id="MobiDB-lite"/>
    </source>
</evidence>
<dbReference type="Gene3D" id="3.30.70.1230">
    <property type="entry name" value="Nucleotide cyclase"/>
    <property type="match status" value="1"/>
</dbReference>
<dbReference type="InterPro" id="IPR029787">
    <property type="entry name" value="Nucleotide_cyclase"/>
</dbReference>
<dbReference type="EMBL" id="GL349484">
    <property type="protein sequence ID" value="KNC53930.1"/>
    <property type="molecule type" value="Genomic_DNA"/>
</dbReference>
<evidence type="ECO:0000313" key="2">
    <source>
        <dbReference type="EMBL" id="KNC53930.1"/>
    </source>
</evidence>
<proteinExistence type="predicted"/>
<feature type="compositionally biased region" description="Gly residues" evidence="1">
    <location>
        <begin position="440"/>
        <end position="455"/>
    </location>
</feature>
<accession>A0A0L0DNT6</accession>
<dbReference type="RefSeq" id="XP_013754134.1">
    <property type="nucleotide sequence ID" value="XM_013898680.1"/>
</dbReference>
<dbReference type="InterPro" id="IPR050697">
    <property type="entry name" value="Adenylyl/Guanylyl_Cyclase_3/4"/>
</dbReference>
<gene>
    <name evidence="2" type="ORF">AMSG_09572</name>
</gene>
<evidence type="ECO:0000313" key="3">
    <source>
        <dbReference type="Proteomes" id="UP000054408"/>
    </source>
</evidence>
<sequence>MHASMGASTAGGASGGRGMALPRKAAVAAFSVDAAATFWDTLPAEVMEEAMEIVHTVVRHAAAPQRPLVVELGDDGGRVVFSAPLEAVAFALKLQVDLLSAPWPEELLELPSAALERSLTGSVIFCGPRLAMGLHWGGLSGRDASLVRALAESAWGGQVLATESLWHKVDAKLYSLETKTSAIGLGPTSLTGWPSPVPVFAITSEALVDRRFGAIANLSGLPVGTRAEATVHAGMASTPSLATSTEEIGLSAAGGSVATRGPGKTRIMSAAQQAILRQIVLLLDRVHQLLSQTGLISSSLEKSISRTKALAHTLDRLGFDIQSRKQAAVLRETLGRIMVMGREQGFMLERLEKFIETSEDFESRVATVESQFSLEVRMLLENEAFAEPRGVADRLLPPLGDDAEAGMPELSGWDGDIARTHAEIQLPKIRLEDVLKSDAGGSGGESEGGASGGGSSAPPTPGVRGTVPVGVLRKRVAQVNQVYTKYIRKAQEKQRNDRVAIRALRKRVSELSKENEQLQFRLQHGMTGMPQKLASSQGSLLVGTGFAHEDSITRSQVGRALASLDNVPIDKAFQKRLTKKIAALSKRAQRRWSRVGLRQLAQSRRIGKYGPTSLRKKRNLESPEPVPEGEDEVESQRSRPRSSSGERSLSGGRRRVPRQPQPSPLSRYPASGGRRGRESNARALSQPSSKHGRSQGRHGDAAQFEPSTSSSCGSMSSSRSYSDPTATMRSFTSTCSSSSTGSGTFSSSGGRQKGEVVEKTWSDSDTYSSSS</sequence>
<protein>
    <submittedName>
        <fullName evidence="2">Uncharacterized protein</fullName>
    </submittedName>
</protein>
<organism evidence="2 3">
    <name type="scientific">Thecamonas trahens ATCC 50062</name>
    <dbReference type="NCBI Taxonomy" id="461836"/>
    <lineage>
        <taxon>Eukaryota</taxon>
        <taxon>Apusozoa</taxon>
        <taxon>Apusomonadida</taxon>
        <taxon>Apusomonadidae</taxon>
        <taxon>Thecamonas</taxon>
    </lineage>
</organism>
<dbReference type="PANTHER" id="PTHR43081:SF1">
    <property type="entry name" value="ADENYLATE CYCLASE, TERMINAL-DIFFERENTIATION SPECIFIC"/>
    <property type="match status" value="1"/>
</dbReference>